<evidence type="ECO:0000313" key="2">
    <source>
        <dbReference type="EMBL" id="PWW04238.1"/>
    </source>
</evidence>
<proteinExistence type="predicted"/>
<name>A0A317PRZ7_9HYPH</name>
<keyword evidence="1" id="KW-0472">Membrane</keyword>
<evidence type="ECO:0000256" key="1">
    <source>
        <dbReference type="SAM" id="Phobius"/>
    </source>
</evidence>
<accession>A0A317PRZ7</accession>
<feature type="transmembrane region" description="Helical" evidence="1">
    <location>
        <begin position="41"/>
        <end position="66"/>
    </location>
</feature>
<dbReference type="AlphaFoldDB" id="A0A317PRZ7"/>
<dbReference type="EMBL" id="QGTR01000001">
    <property type="protein sequence ID" value="PWW04238.1"/>
    <property type="molecule type" value="Genomic_DNA"/>
</dbReference>
<keyword evidence="1" id="KW-0812">Transmembrane</keyword>
<keyword evidence="1" id="KW-1133">Transmembrane helix</keyword>
<dbReference type="Proteomes" id="UP000246352">
    <property type="component" value="Unassembled WGS sequence"/>
</dbReference>
<gene>
    <name evidence="2" type="ORF">DFR52_101932</name>
</gene>
<comment type="caution">
    <text evidence="2">The sequence shown here is derived from an EMBL/GenBank/DDBJ whole genome shotgun (WGS) entry which is preliminary data.</text>
</comment>
<organism evidence="2 3">
    <name type="scientific">Hoeflea marina</name>
    <dbReference type="NCBI Taxonomy" id="274592"/>
    <lineage>
        <taxon>Bacteria</taxon>
        <taxon>Pseudomonadati</taxon>
        <taxon>Pseudomonadota</taxon>
        <taxon>Alphaproteobacteria</taxon>
        <taxon>Hyphomicrobiales</taxon>
        <taxon>Rhizobiaceae</taxon>
        <taxon>Hoeflea</taxon>
    </lineage>
</organism>
<evidence type="ECO:0000313" key="3">
    <source>
        <dbReference type="Proteomes" id="UP000246352"/>
    </source>
</evidence>
<keyword evidence="3" id="KW-1185">Reference proteome</keyword>
<reference evidence="2 3" key="1">
    <citation type="submission" date="2018-05" db="EMBL/GenBank/DDBJ databases">
        <title>Genomic Encyclopedia of Type Strains, Phase IV (KMG-IV): sequencing the most valuable type-strain genomes for metagenomic binning, comparative biology and taxonomic classification.</title>
        <authorList>
            <person name="Goeker M."/>
        </authorList>
    </citation>
    <scope>NUCLEOTIDE SEQUENCE [LARGE SCALE GENOMIC DNA]</scope>
    <source>
        <strain evidence="2 3">DSM 16791</strain>
    </source>
</reference>
<sequence length="242" mass="24784">MDKVFVAMAGGFGGIAPSLVDKARSLQSGEAAKWLRDGDDVLFALLCGLGAMAVFFLIGSAVALIYKESVLSKAMLLGIGAPALIMAAAAAGGSGQTVVDLTPAGGVSGGLNLPALVSRAYAQQPDAATAKDFELIVNPPAGGGCKACSIQVLGKDQQLLAVQQLDNASAATTLSLPEDAATIVFSGADTNSATIDVESLPPQVGGAVALDIGRDRNYWNDLQRSFGNRSVQPYDFKVQLQK</sequence>
<protein>
    <submittedName>
        <fullName evidence="2">Uncharacterized protein</fullName>
    </submittedName>
</protein>